<keyword evidence="4" id="KW-0804">Transcription</keyword>
<dbReference type="SMART" id="SM00353">
    <property type="entry name" value="HLH"/>
    <property type="match status" value="1"/>
</dbReference>
<dbReference type="PROSITE" id="PS50888">
    <property type="entry name" value="BHLH"/>
    <property type="match status" value="1"/>
</dbReference>
<keyword evidence="5" id="KW-0539">Nucleus</keyword>
<dbReference type="GO" id="GO:0005634">
    <property type="term" value="C:nucleus"/>
    <property type="evidence" value="ECO:0007669"/>
    <property type="project" value="UniProtKB-SubCell"/>
</dbReference>
<evidence type="ECO:0000256" key="3">
    <source>
        <dbReference type="ARBA" id="ARBA00023015"/>
    </source>
</evidence>
<dbReference type="GO" id="GO:0003700">
    <property type="term" value="F:DNA-binding transcription factor activity"/>
    <property type="evidence" value="ECO:0007669"/>
    <property type="project" value="InterPro"/>
</dbReference>
<organism evidence="7 8">
    <name type="scientific">Apostasia shenzhenica</name>
    <dbReference type="NCBI Taxonomy" id="1088818"/>
    <lineage>
        <taxon>Eukaryota</taxon>
        <taxon>Viridiplantae</taxon>
        <taxon>Streptophyta</taxon>
        <taxon>Embryophyta</taxon>
        <taxon>Tracheophyta</taxon>
        <taxon>Spermatophyta</taxon>
        <taxon>Magnoliopsida</taxon>
        <taxon>Liliopsida</taxon>
        <taxon>Asparagales</taxon>
        <taxon>Orchidaceae</taxon>
        <taxon>Apostasioideae</taxon>
        <taxon>Apostasia</taxon>
    </lineage>
</organism>
<keyword evidence="3" id="KW-0805">Transcription regulation</keyword>
<keyword evidence="7" id="KW-0378">Hydrolase</keyword>
<feature type="domain" description="BHLH" evidence="6">
    <location>
        <begin position="101"/>
        <end position="150"/>
    </location>
</feature>
<evidence type="ECO:0000313" key="8">
    <source>
        <dbReference type="Proteomes" id="UP000236161"/>
    </source>
</evidence>
<name>A0A2I0AIS4_9ASPA</name>
<dbReference type="GO" id="GO:0046983">
    <property type="term" value="F:protein dimerization activity"/>
    <property type="evidence" value="ECO:0007669"/>
    <property type="project" value="InterPro"/>
</dbReference>
<dbReference type="GO" id="GO:0016787">
    <property type="term" value="F:hydrolase activity"/>
    <property type="evidence" value="ECO:0007669"/>
    <property type="project" value="UniProtKB-KW"/>
</dbReference>
<dbReference type="Proteomes" id="UP000236161">
    <property type="component" value="Unassembled WGS sequence"/>
</dbReference>
<evidence type="ECO:0000256" key="2">
    <source>
        <dbReference type="ARBA" id="ARBA00005510"/>
    </source>
</evidence>
<dbReference type="InterPro" id="IPR045843">
    <property type="entry name" value="IND-like"/>
</dbReference>
<dbReference type="AlphaFoldDB" id="A0A2I0AIS4"/>
<protein>
    <submittedName>
        <fullName evidence="7">Transcription factor IND</fullName>
        <ecNumber evidence="7">3.-.-.-</ecNumber>
    </submittedName>
</protein>
<dbReference type="SUPFAM" id="SSF47459">
    <property type="entry name" value="HLH, helix-loop-helix DNA-binding domain"/>
    <property type="match status" value="1"/>
</dbReference>
<dbReference type="EMBL" id="KZ451979">
    <property type="protein sequence ID" value="PKA55440.1"/>
    <property type="molecule type" value="Genomic_DNA"/>
</dbReference>
<comment type="subcellular location">
    <subcellularLocation>
        <location evidence="1">Nucleus</location>
    </subcellularLocation>
</comment>
<dbReference type="InterPro" id="IPR036638">
    <property type="entry name" value="HLH_DNA-bd_sf"/>
</dbReference>
<gene>
    <name evidence="7" type="primary">IND</name>
    <name evidence="7" type="ORF">AXF42_Ash006642</name>
</gene>
<dbReference type="Pfam" id="PF00010">
    <property type="entry name" value="HLH"/>
    <property type="match status" value="1"/>
</dbReference>
<evidence type="ECO:0000259" key="6">
    <source>
        <dbReference type="PROSITE" id="PS50888"/>
    </source>
</evidence>
<dbReference type="EC" id="3.-.-.-" evidence="7"/>
<evidence type="ECO:0000256" key="1">
    <source>
        <dbReference type="ARBA" id="ARBA00004123"/>
    </source>
</evidence>
<dbReference type="InterPro" id="IPR011598">
    <property type="entry name" value="bHLH_dom"/>
</dbReference>
<comment type="similarity">
    <text evidence="2">Belongs to the bHLH protein family.</text>
</comment>
<evidence type="ECO:0000313" key="7">
    <source>
        <dbReference type="EMBL" id="PKA55440.1"/>
    </source>
</evidence>
<accession>A0A2I0AIS4</accession>
<dbReference type="PANTHER" id="PTHR45914">
    <property type="entry name" value="TRANSCRIPTION FACTOR HEC3-RELATED"/>
    <property type="match status" value="1"/>
</dbReference>
<keyword evidence="8" id="KW-1185">Reference proteome</keyword>
<sequence>MDFERIDFSASDAEFNYLTETMNDMDNLFAFSKLSQATLALPAPSSFSPMISSSTSTLGFGSDEDRSSETMKDMMFCMAALQPMRIDPERVKSRPRRNVRISKVPQSVTARLRRERISERIRILQQLVPGGTKMDTASMLEEAVRYVKFLKMQVRCMERVAATVTTPDGFQSFVCQPLEGLSRSRGKISIPSPEHFLPYSRDLVHQYLSPMQPVVPCLRTNGTATRVPSPPHGGISYAVGCPYRPNNPQLIQPAHSFIHSFTLLLLPLLLRFD</sequence>
<evidence type="ECO:0000256" key="5">
    <source>
        <dbReference type="ARBA" id="ARBA00023242"/>
    </source>
</evidence>
<reference evidence="7 8" key="1">
    <citation type="journal article" date="2017" name="Nature">
        <title>The Apostasia genome and the evolution of orchids.</title>
        <authorList>
            <person name="Zhang G.Q."/>
            <person name="Liu K.W."/>
            <person name="Li Z."/>
            <person name="Lohaus R."/>
            <person name="Hsiao Y.Y."/>
            <person name="Niu S.C."/>
            <person name="Wang J.Y."/>
            <person name="Lin Y.C."/>
            <person name="Xu Q."/>
            <person name="Chen L.J."/>
            <person name="Yoshida K."/>
            <person name="Fujiwara S."/>
            <person name="Wang Z.W."/>
            <person name="Zhang Y.Q."/>
            <person name="Mitsuda N."/>
            <person name="Wang M."/>
            <person name="Liu G.H."/>
            <person name="Pecoraro L."/>
            <person name="Huang H.X."/>
            <person name="Xiao X.J."/>
            <person name="Lin M."/>
            <person name="Wu X.Y."/>
            <person name="Wu W.L."/>
            <person name="Chen Y.Y."/>
            <person name="Chang S.B."/>
            <person name="Sakamoto S."/>
            <person name="Ohme-Takagi M."/>
            <person name="Yagi M."/>
            <person name="Zeng S.J."/>
            <person name="Shen C.Y."/>
            <person name="Yeh C.M."/>
            <person name="Luo Y.B."/>
            <person name="Tsai W.C."/>
            <person name="Van de Peer Y."/>
            <person name="Liu Z.J."/>
        </authorList>
    </citation>
    <scope>NUCLEOTIDE SEQUENCE [LARGE SCALE GENOMIC DNA]</scope>
    <source>
        <strain evidence="8">cv. Shenzhen</strain>
        <tissue evidence="7">Stem</tissue>
    </source>
</reference>
<dbReference type="OrthoDB" id="774375at2759"/>
<dbReference type="PANTHER" id="PTHR45914:SF54">
    <property type="entry name" value="OS08G0471401 PROTEIN"/>
    <property type="match status" value="1"/>
</dbReference>
<evidence type="ECO:0000256" key="4">
    <source>
        <dbReference type="ARBA" id="ARBA00023163"/>
    </source>
</evidence>
<dbReference type="Gene3D" id="4.10.280.10">
    <property type="entry name" value="Helix-loop-helix DNA-binding domain"/>
    <property type="match status" value="1"/>
</dbReference>
<dbReference type="STRING" id="1088818.A0A2I0AIS4"/>
<proteinExistence type="inferred from homology"/>